<evidence type="ECO:0000313" key="2">
    <source>
        <dbReference type="Proteomes" id="UP000677054"/>
    </source>
</evidence>
<dbReference type="InterPro" id="IPR011029">
    <property type="entry name" value="DEATH-like_dom_sf"/>
</dbReference>
<dbReference type="Gene3D" id="1.10.533.10">
    <property type="entry name" value="Death Domain, Fas"/>
    <property type="match status" value="1"/>
</dbReference>
<dbReference type="AlphaFoldDB" id="A0A7R9AF30"/>
<name>A0A7R9AF30_9CRUS</name>
<dbReference type="SUPFAM" id="SSF47986">
    <property type="entry name" value="DEATH domain"/>
    <property type="match status" value="1"/>
</dbReference>
<gene>
    <name evidence="1" type="ORF">DSTB1V02_LOCUS12807</name>
</gene>
<reference evidence="1" key="1">
    <citation type="submission" date="2020-11" db="EMBL/GenBank/DDBJ databases">
        <authorList>
            <person name="Tran Van P."/>
        </authorList>
    </citation>
    <scope>NUCLEOTIDE SEQUENCE</scope>
</reference>
<dbReference type="EMBL" id="LR904731">
    <property type="protein sequence ID" value="CAD7253056.1"/>
    <property type="molecule type" value="Genomic_DNA"/>
</dbReference>
<sequence>MMQSCTHHDATITSLDKQRQVSFACSHCIMLRRKKLAVISRPELKIIDPVPHICDEDENPSFDSVTVRRLIEARHPPLLPLRDLLVSSHVTEATMRAFKTLERLSDIRFQMIDQLEGQKDGPSSAEEFCKQIFNRKRGAVPNPTSHKECGECLPGFYAEPVHGGVLETCDKEPDRTSTLQKSTSFPQNGTSEWDGAVPLGPGKEECIIITSEKKKSMVSWTPQIAIANNWKMLIENMDVEAVENYLIEKRLLDMCKREELNDVKVKERREALLQLVRKRDFNFFHGFLHGLQAAQQGHLAETLVKEWKRVVEPVFDSNFFLLPKLTSALKGARFEDKSIRNNVARAFNELRLRTMYRELGGALD</sequence>
<organism evidence="1">
    <name type="scientific">Darwinula stevensoni</name>
    <dbReference type="NCBI Taxonomy" id="69355"/>
    <lineage>
        <taxon>Eukaryota</taxon>
        <taxon>Metazoa</taxon>
        <taxon>Ecdysozoa</taxon>
        <taxon>Arthropoda</taxon>
        <taxon>Crustacea</taxon>
        <taxon>Oligostraca</taxon>
        <taxon>Ostracoda</taxon>
        <taxon>Podocopa</taxon>
        <taxon>Podocopida</taxon>
        <taxon>Darwinulocopina</taxon>
        <taxon>Darwinuloidea</taxon>
        <taxon>Darwinulidae</taxon>
        <taxon>Darwinula</taxon>
    </lineage>
</organism>
<keyword evidence="2" id="KW-1185">Reference proteome</keyword>
<proteinExistence type="predicted"/>
<protein>
    <recommendedName>
        <fullName evidence="3">CARD domain-containing protein</fullName>
    </recommendedName>
</protein>
<evidence type="ECO:0008006" key="3">
    <source>
        <dbReference type="Google" id="ProtNLM"/>
    </source>
</evidence>
<dbReference type="CDD" id="cd01671">
    <property type="entry name" value="CARD"/>
    <property type="match status" value="1"/>
</dbReference>
<accession>A0A7R9AF30</accession>
<dbReference type="Proteomes" id="UP000677054">
    <property type="component" value="Unassembled WGS sequence"/>
</dbReference>
<evidence type="ECO:0000313" key="1">
    <source>
        <dbReference type="EMBL" id="CAD7253056.1"/>
    </source>
</evidence>
<dbReference type="EMBL" id="CAJPEV010005214">
    <property type="protein sequence ID" value="CAG0902898.1"/>
    <property type="molecule type" value="Genomic_DNA"/>
</dbReference>